<evidence type="ECO:0000256" key="5">
    <source>
        <dbReference type="ARBA" id="ARBA00025730"/>
    </source>
</evidence>
<evidence type="ECO:0000256" key="6">
    <source>
        <dbReference type="PIRNR" id="PIRNR017246"/>
    </source>
</evidence>
<comment type="subcellular location">
    <subcellularLocation>
        <location evidence="1 6">Nucleus</location>
    </subcellularLocation>
</comment>
<dbReference type="GeneID" id="111302842"/>
<sequence length="136" mass="15233">MNHNQQSGDAKNDDDSALSDFLASLMDYTPAIPDELVEHYLAKSGFQCPDVRLIRLVAVATQKFVAEVASDALQHCKARQAAVIKDKREKQQKDKHLILTMDDLSKSLLEYGVNVQHQDYFADDPSTGRDPASREE</sequence>
<evidence type="ECO:0000256" key="4">
    <source>
        <dbReference type="ARBA" id="ARBA00023242"/>
    </source>
</evidence>
<keyword evidence="7" id="KW-1185">Reference proteome</keyword>
<dbReference type="OrthoDB" id="154356at2759"/>
<dbReference type="GO" id="GO:0006367">
    <property type="term" value="P:transcription initiation at RNA polymerase II promoter"/>
    <property type="evidence" value="ECO:0007669"/>
    <property type="project" value="TreeGrafter"/>
</dbReference>
<dbReference type="PANTHER" id="PTHR21242">
    <property type="entry name" value="TRANSCRIPTION INITIATION FACTOR TFIID SUBUNIT 10"/>
    <property type="match status" value="1"/>
</dbReference>
<keyword evidence="4 6" id="KW-0539">Nucleus</keyword>
<keyword evidence="3 6" id="KW-0804">Transcription</keyword>
<dbReference type="GO" id="GO:0005669">
    <property type="term" value="C:transcription factor TFIID complex"/>
    <property type="evidence" value="ECO:0007669"/>
    <property type="project" value="TreeGrafter"/>
</dbReference>
<evidence type="ECO:0000313" key="7">
    <source>
        <dbReference type="Proteomes" id="UP000515121"/>
    </source>
</evidence>
<evidence type="ECO:0000256" key="1">
    <source>
        <dbReference type="ARBA" id="ARBA00004123"/>
    </source>
</evidence>
<comment type="function">
    <text evidence="6">TAFs are components of the transcription factor IID (TFIID) complex that is essential for mediating regulation of RNA polymerase transcription.</text>
</comment>
<dbReference type="CDD" id="cd07982">
    <property type="entry name" value="HFD_TAF10"/>
    <property type="match status" value="1"/>
</dbReference>
<dbReference type="GO" id="GO:1990841">
    <property type="term" value="F:promoter-specific chromatin binding"/>
    <property type="evidence" value="ECO:0007669"/>
    <property type="project" value="TreeGrafter"/>
</dbReference>
<evidence type="ECO:0000256" key="2">
    <source>
        <dbReference type="ARBA" id="ARBA00023015"/>
    </source>
</evidence>
<gene>
    <name evidence="8" type="primary">LOC111302842</name>
</gene>
<evidence type="ECO:0000313" key="8">
    <source>
        <dbReference type="RefSeq" id="XP_022754436.1"/>
    </source>
</evidence>
<accession>A0A6P5ZPY1</accession>
<evidence type="ECO:0000256" key="3">
    <source>
        <dbReference type="ARBA" id="ARBA00023163"/>
    </source>
</evidence>
<name>A0A6P5ZPY1_DURZI</name>
<dbReference type="Proteomes" id="UP000515121">
    <property type="component" value="Unplaced"/>
</dbReference>
<dbReference type="PIRSF" id="PIRSF017246">
    <property type="entry name" value="TFIID_TAF10"/>
    <property type="match status" value="1"/>
</dbReference>
<dbReference type="AlphaFoldDB" id="A0A6P5ZPY1"/>
<proteinExistence type="inferred from homology"/>
<organism evidence="7 8">
    <name type="scientific">Durio zibethinus</name>
    <name type="common">Durian</name>
    <dbReference type="NCBI Taxonomy" id="66656"/>
    <lineage>
        <taxon>Eukaryota</taxon>
        <taxon>Viridiplantae</taxon>
        <taxon>Streptophyta</taxon>
        <taxon>Embryophyta</taxon>
        <taxon>Tracheophyta</taxon>
        <taxon>Spermatophyta</taxon>
        <taxon>Magnoliopsida</taxon>
        <taxon>eudicotyledons</taxon>
        <taxon>Gunneridae</taxon>
        <taxon>Pentapetalae</taxon>
        <taxon>rosids</taxon>
        <taxon>malvids</taxon>
        <taxon>Malvales</taxon>
        <taxon>Malvaceae</taxon>
        <taxon>Helicteroideae</taxon>
        <taxon>Durio</taxon>
    </lineage>
</organism>
<dbReference type="KEGG" id="dzi:111302842"/>
<dbReference type="GO" id="GO:0016251">
    <property type="term" value="F:RNA polymerase II general transcription initiation factor activity"/>
    <property type="evidence" value="ECO:0007669"/>
    <property type="project" value="TreeGrafter"/>
</dbReference>
<dbReference type="Pfam" id="PF03540">
    <property type="entry name" value="TAF10"/>
    <property type="match status" value="1"/>
</dbReference>
<keyword evidence="2 6" id="KW-0805">Transcription regulation</keyword>
<protein>
    <recommendedName>
        <fullName evidence="6">Transcription initiation factor TFIID subunit 10</fullName>
    </recommendedName>
</protein>
<dbReference type="PRINTS" id="PR01443">
    <property type="entry name" value="TFIID30KDSUB"/>
</dbReference>
<comment type="similarity">
    <text evidence="5 6">Belongs to the TAF10 family.</text>
</comment>
<dbReference type="GO" id="GO:0000124">
    <property type="term" value="C:SAGA complex"/>
    <property type="evidence" value="ECO:0007669"/>
    <property type="project" value="TreeGrafter"/>
</dbReference>
<dbReference type="PANTHER" id="PTHR21242:SF0">
    <property type="entry name" value="TRANSCRIPTION INITIATION FACTOR TFIID SUBUNIT 10"/>
    <property type="match status" value="1"/>
</dbReference>
<dbReference type="RefSeq" id="XP_022754436.1">
    <property type="nucleotide sequence ID" value="XM_022898701.1"/>
</dbReference>
<dbReference type="InterPro" id="IPR003923">
    <property type="entry name" value="TAF10"/>
</dbReference>
<reference evidence="8" key="1">
    <citation type="submission" date="2025-08" db="UniProtKB">
        <authorList>
            <consortium name="RefSeq"/>
        </authorList>
    </citation>
    <scope>IDENTIFICATION</scope>
    <source>
        <tissue evidence="8">Fruit stalk</tissue>
    </source>
</reference>